<comment type="caution">
    <text evidence="2">The sequence shown here is derived from an EMBL/GenBank/DDBJ whole genome shotgun (WGS) entry which is preliminary data.</text>
</comment>
<dbReference type="InterPro" id="IPR025737">
    <property type="entry name" value="FApF"/>
</dbReference>
<dbReference type="RefSeq" id="WP_216006558.1">
    <property type="nucleotide sequence ID" value="NZ_JAHKPV010000001.1"/>
</dbReference>
<keyword evidence="3" id="KW-1185">Reference proteome</keyword>
<evidence type="ECO:0000313" key="3">
    <source>
        <dbReference type="Proteomes" id="UP000753376"/>
    </source>
</evidence>
<reference evidence="2 3" key="1">
    <citation type="submission" date="2021-05" db="EMBL/GenBank/DDBJ databases">
        <title>Draft genomes of bacteria isolated from model marine particles.</title>
        <authorList>
            <person name="Datta M.S."/>
            <person name="Schwartzman J.A."/>
            <person name="Enke T.N."/>
            <person name="Saavedra J."/>
            <person name="Cermak N."/>
            <person name="Cordero O.X."/>
        </authorList>
    </citation>
    <scope>NUCLEOTIDE SEQUENCE [LARGE SCALE GENOMIC DNA]</scope>
    <source>
        <strain evidence="2 3">D2M19</strain>
    </source>
</reference>
<evidence type="ECO:0000256" key="1">
    <source>
        <dbReference type="SAM" id="SignalP"/>
    </source>
</evidence>
<feature type="signal peptide" evidence="1">
    <location>
        <begin position="1"/>
        <end position="24"/>
    </location>
</feature>
<dbReference type="Proteomes" id="UP000753376">
    <property type="component" value="Unassembled WGS sequence"/>
</dbReference>
<proteinExistence type="predicted"/>
<name>A0ABS6A454_9GAMM</name>
<protein>
    <submittedName>
        <fullName evidence="2">Transporter</fullName>
    </submittedName>
</protein>
<organism evidence="2 3">
    <name type="scientific">Marinobacter salexigens</name>
    <dbReference type="NCBI Taxonomy" id="1925763"/>
    <lineage>
        <taxon>Bacteria</taxon>
        <taxon>Pseudomonadati</taxon>
        <taxon>Pseudomonadota</taxon>
        <taxon>Gammaproteobacteria</taxon>
        <taxon>Pseudomonadales</taxon>
        <taxon>Marinobacteraceae</taxon>
        <taxon>Marinobacter</taxon>
    </lineage>
</organism>
<gene>
    <name evidence="2" type="ORF">KO508_01365</name>
</gene>
<feature type="chain" id="PRO_5046189545" evidence="1">
    <location>
        <begin position="25"/>
        <end position="295"/>
    </location>
</feature>
<dbReference type="Pfam" id="PF13557">
    <property type="entry name" value="Phenol_MetA_deg"/>
    <property type="match status" value="1"/>
</dbReference>
<dbReference type="EMBL" id="JAHKPV010000001">
    <property type="protein sequence ID" value="MBU2872642.1"/>
    <property type="molecule type" value="Genomic_DNA"/>
</dbReference>
<accession>A0ABS6A454</accession>
<evidence type="ECO:0000313" key="2">
    <source>
        <dbReference type="EMBL" id="MBU2872642.1"/>
    </source>
</evidence>
<keyword evidence="1" id="KW-0732">Signal</keyword>
<sequence>MRYTKILTLAGLLAAAPLSSPALAANGHYVPGVEGIGGPAVPPPGVYYRGYLVRYDIDNLRDGQANKAPGKNTGEVTALANRFIWITDKTFLGANYGVETIIPLQNTSLDFRGVGVKDSDSGLGDIFVGPVVLGWHGQQWDAVFAAGHWFETASYEPTEPASIGKGHGTTMLTLGGNWHFDADKSWSFSALSRYEIKTEQDDTGVTPGDSYLIEWALSHRLDTGLNIGLVGYEAWQLEGDKGGSTDKAEKHALGAEAGYFWPNHGLGLNAAFYQEYNNEAGPEGALLRLHLTKVF</sequence>